<dbReference type="GO" id="GO:0045333">
    <property type="term" value="P:cellular respiration"/>
    <property type="evidence" value="ECO:0007669"/>
    <property type="project" value="InterPro"/>
</dbReference>
<evidence type="ECO:0000256" key="3">
    <source>
        <dbReference type="ARBA" id="ARBA00024947"/>
    </source>
</evidence>
<sequence length="196" mass="22167">MYKSLLRPSTTASRLYFQRTLFSFPGLPSQEPQSFRERKLLLYSQEQLYKVVSDVTLYPQFVPYCVASRITKPLTEKPGSRVFIMEAELTVGFRSFQESYISKVTCIPFASVRAEAVSETPLFKALSTTWTFQPGATRDSQPSTLVTLDLVYAFANPLHAAVSGAFFGQISKQTIRAFEERCRIVYPDITSAMDPK</sequence>
<evidence type="ECO:0000256" key="2">
    <source>
        <dbReference type="ARBA" id="ARBA00011814"/>
    </source>
</evidence>
<keyword evidence="6" id="KW-1185">Reference proteome</keyword>
<gene>
    <name evidence="5" type="ORF">M378DRAFT_116937</name>
</gene>
<dbReference type="Pfam" id="PF03364">
    <property type="entry name" value="Polyketide_cyc"/>
    <property type="match status" value="1"/>
</dbReference>
<dbReference type="Proteomes" id="UP000054549">
    <property type="component" value="Unassembled WGS sequence"/>
</dbReference>
<dbReference type="EMBL" id="KN818224">
    <property type="protein sequence ID" value="KIL70097.1"/>
    <property type="molecule type" value="Genomic_DNA"/>
</dbReference>
<dbReference type="HOGENOM" id="CLU_079653_1_1_1"/>
<dbReference type="GO" id="GO:0048039">
    <property type="term" value="F:ubiquinone binding"/>
    <property type="evidence" value="ECO:0007669"/>
    <property type="project" value="InterPro"/>
</dbReference>
<dbReference type="AlphaFoldDB" id="A0A0C2X6Z6"/>
<comment type="similarity">
    <text evidence="1">Belongs to the COQ10 family.</text>
</comment>
<evidence type="ECO:0000313" key="6">
    <source>
        <dbReference type="Proteomes" id="UP000054549"/>
    </source>
</evidence>
<dbReference type="Gene3D" id="3.30.530.20">
    <property type="match status" value="1"/>
</dbReference>
<dbReference type="FunCoup" id="A0A0C2X6Z6">
    <property type="interactions" value="195"/>
</dbReference>
<comment type="function">
    <text evidence="3">Required for the function of coenzyme Q in the respiratory chain. May serve as a chaperone or may be involved in the transport of Q6 from its site of synthesis to the catalytic sites of the respiratory complexes.</text>
</comment>
<dbReference type="InterPro" id="IPR005031">
    <property type="entry name" value="COQ10_START"/>
</dbReference>
<dbReference type="OrthoDB" id="292693at2759"/>
<organism evidence="5 6">
    <name type="scientific">Amanita muscaria (strain Koide BX008)</name>
    <dbReference type="NCBI Taxonomy" id="946122"/>
    <lineage>
        <taxon>Eukaryota</taxon>
        <taxon>Fungi</taxon>
        <taxon>Dikarya</taxon>
        <taxon>Basidiomycota</taxon>
        <taxon>Agaricomycotina</taxon>
        <taxon>Agaricomycetes</taxon>
        <taxon>Agaricomycetidae</taxon>
        <taxon>Agaricales</taxon>
        <taxon>Pluteineae</taxon>
        <taxon>Amanitaceae</taxon>
        <taxon>Amanita</taxon>
    </lineage>
</organism>
<dbReference type="InterPro" id="IPR044996">
    <property type="entry name" value="COQ10-like"/>
</dbReference>
<reference evidence="5 6" key="1">
    <citation type="submission" date="2014-04" db="EMBL/GenBank/DDBJ databases">
        <title>Evolutionary Origins and Diversification of the Mycorrhizal Mutualists.</title>
        <authorList>
            <consortium name="DOE Joint Genome Institute"/>
            <consortium name="Mycorrhizal Genomics Consortium"/>
            <person name="Kohler A."/>
            <person name="Kuo A."/>
            <person name="Nagy L.G."/>
            <person name="Floudas D."/>
            <person name="Copeland A."/>
            <person name="Barry K.W."/>
            <person name="Cichocki N."/>
            <person name="Veneault-Fourrey C."/>
            <person name="LaButti K."/>
            <person name="Lindquist E.A."/>
            <person name="Lipzen A."/>
            <person name="Lundell T."/>
            <person name="Morin E."/>
            <person name="Murat C."/>
            <person name="Riley R."/>
            <person name="Ohm R."/>
            <person name="Sun H."/>
            <person name="Tunlid A."/>
            <person name="Henrissat B."/>
            <person name="Grigoriev I.V."/>
            <person name="Hibbett D.S."/>
            <person name="Martin F."/>
        </authorList>
    </citation>
    <scope>NUCLEOTIDE SEQUENCE [LARGE SCALE GENOMIC DNA]</scope>
    <source>
        <strain evidence="5 6">Koide BX008</strain>
    </source>
</reference>
<dbReference type="InterPro" id="IPR023393">
    <property type="entry name" value="START-like_dom_sf"/>
</dbReference>
<proteinExistence type="inferred from homology"/>
<dbReference type="GO" id="GO:0005739">
    <property type="term" value="C:mitochondrion"/>
    <property type="evidence" value="ECO:0007669"/>
    <property type="project" value="TreeGrafter"/>
</dbReference>
<evidence type="ECO:0000256" key="1">
    <source>
        <dbReference type="ARBA" id="ARBA00006885"/>
    </source>
</evidence>
<dbReference type="SUPFAM" id="SSF55961">
    <property type="entry name" value="Bet v1-like"/>
    <property type="match status" value="1"/>
</dbReference>
<dbReference type="CDD" id="cd07813">
    <property type="entry name" value="COQ10p_like"/>
    <property type="match status" value="1"/>
</dbReference>
<evidence type="ECO:0000313" key="5">
    <source>
        <dbReference type="EMBL" id="KIL70097.1"/>
    </source>
</evidence>
<protein>
    <recommendedName>
        <fullName evidence="4">Coenzyme Q-binding protein COQ10 START domain-containing protein</fullName>
    </recommendedName>
</protein>
<accession>A0A0C2X6Z6</accession>
<feature type="domain" description="Coenzyme Q-binding protein COQ10 START" evidence="4">
    <location>
        <begin position="43"/>
        <end position="179"/>
    </location>
</feature>
<dbReference type="PANTHER" id="PTHR12901">
    <property type="entry name" value="SPERM PROTEIN HOMOLOG"/>
    <property type="match status" value="1"/>
</dbReference>
<evidence type="ECO:0000259" key="4">
    <source>
        <dbReference type="Pfam" id="PF03364"/>
    </source>
</evidence>
<dbReference type="InParanoid" id="A0A0C2X6Z6"/>
<dbReference type="STRING" id="946122.A0A0C2X6Z6"/>
<dbReference type="PANTHER" id="PTHR12901:SF10">
    <property type="entry name" value="COENZYME Q-BINDING PROTEIN COQ10, MITOCHONDRIAL"/>
    <property type="match status" value="1"/>
</dbReference>
<name>A0A0C2X6Z6_AMAMK</name>
<comment type="subunit">
    <text evidence="2">Interacts with coenzyme Q.</text>
</comment>